<dbReference type="GeneID" id="4708856"/>
<dbReference type="eggNOG" id="ENOG502SC13">
    <property type="taxonomic scope" value="Eukaryota"/>
</dbReference>
<dbReference type="OMA" id="MFPITED"/>
<dbReference type="RefSeq" id="XP_001276675.1">
    <property type="nucleotide sequence ID" value="XM_001276674.1"/>
</dbReference>
<reference evidence="3 4" key="1">
    <citation type="journal article" date="2008" name="PLoS Genet.">
        <title>Genomic islands in the pathogenic filamentous fungus Aspergillus fumigatus.</title>
        <authorList>
            <person name="Fedorova N.D."/>
            <person name="Khaldi N."/>
            <person name="Joardar V.S."/>
            <person name="Maiti R."/>
            <person name="Amedeo P."/>
            <person name="Anderson M.J."/>
            <person name="Crabtree J."/>
            <person name="Silva J.C."/>
            <person name="Badger J.H."/>
            <person name="Albarraq A."/>
            <person name="Angiuoli S."/>
            <person name="Bussey H."/>
            <person name="Bowyer P."/>
            <person name="Cotty P.J."/>
            <person name="Dyer P.S."/>
            <person name="Egan A."/>
            <person name="Galens K."/>
            <person name="Fraser-Liggett C.M."/>
            <person name="Haas B.J."/>
            <person name="Inman J.M."/>
            <person name="Kent R."/>
            <person name="Lemieux S."/>
            <person name="Malavazi I."/>
            <person name="Orvis J."/>
            <person name="Roemer T."/>
            <person name="Ronning C.M."/>
            <person name="Sundaram J.P."/>
            <person name="Sutton G."/>
            <person name="Turner G."/>
            <person name="Venter J.C."/>
            <person name="White O.R."/>
            <person name="Whitty B.R."/>
            <person name="Youngman P."/>
            <person name="Wolfe K.H."/>
            <person name="Goldman G.H."/>
            <person name="Wortman J.R."/>
            <person name="Jiang B."/>
            <person name="Denning D.W."/>
            <person name="Nierman W.C."/>
        </authorList>
    </citation>
    <scope>NUCLEOTIDE SEQUENCE [LARGE SCALE GENOMIC DNA]</scope>
    <source>
        <strain evidence="4">ATCC 1007 / CBS 513.65 / DSM 816 / NCTC 3887 / NRRL 1</strain>
    </source>
</reference>
<keyword evidence="4" id="KW-1185">Reference proteome</keyword>
<dbReference type="VEuPathDB" id="FungiDB:ACLA_059120"/>
<dbReference type="STRING" id="344612.A1C4A9"/>
<dbReference type="InterPro" id="IPR016181">
    <property type="entry name" value="Acyl_CoA_acyltransferase"/>
</dbReference>
<dbReference type="KEGG" id="act:ACLA_059120"/>
<dbReference type="InterPro" id="IPR052523">
    <property type="entry name" value="Trichothecene_AcTrans"/>
</dbReference>
<dbReference type="PROSITE" id="PS51186">
    <property type="entry name" value="GNAT"/>
    <property type="match status" value="1"/>
</dbReference>
<gene>
    <name evidence="3" type="ORF">ACLA_059120</name>
</gene>
<evidence type="ECO:0000259" key="2">
    <source>
        <dbReference type="PROSITE" id="PS51186"/>
    </source>
</evidence>
<evidence type="ECO:0000256" key="1">
    <source>
        <dbReference type="SAM" id="MobiDB-lite"/>
    </source>
</evidence>
<dbReference type="EMBL" id="DS026990">
    <property type="protein sequence ID" value="EAW15249.1"/>
    <property type="molecule type" value="Genomic_DNA"/>
</dbReference>
<dbReference type="PANTHER" id="PTHR42791">
    <property type="entry name" value="GNAT FAMILY ACETYLTRANSFERASE"/>
    <property type="match status" value="1"/>
</dbReference>
<organism evidence="3 4">
    <name type="scientific">Aspergillus clavatus (strain ATCC 1007 / CBS 513.65 / DSM 816 / NCTC 3887 / NRRL 1 / QM 1276 / 107)</name>
    <dbReference type="NCBI Taxonomy" id="344612"/>
    <lineage>
        <taxon>Eukaryota</taxon>
        <taxon>Fungi</taxon>
        <taxon>Dikarya</taxon>
        <taxon>Ascomycota</taxon>
        <taxon>Pezizomycotina</taxon>
        <taxon>Eurotiomycetes</taxon>
        <taxon>Eurotiomycetidae</taxon>
        <taxon>Eurotiales</taxon>
        <taxon>Aspergillaceae</taxon>
        <taxon>Aspergillus</taxon>
        <taxon>Aspergillus subgen. Fumigati</taxon>
    </lineage>
</organism>
<proteinExistence type="predicted"/>
<dbReference type="Gene3D" id="3.40.630.30">
    <property type="match status" value="1"/>
</dbReference>
<evidence type="ECO:0000313" key="3">
    <source>
        <dbReference type="EMBL" id="EAW15249.1"/>
    </source>
</evidence>
<dbReference type="AlphaFoldDB" id="A1C4A9"/>
<protein>
    <submittedName>
        <fullName evidence="3">Acetyltransferase, GNAT family family</fullName>
    </submittedName>
</protein>
<sequence length="222" mass="24624">MPFDLRPAAAADAPAITAVFLAAFSDPFNQRIFPPTPDVTAYWHKQFAQMSANPAQRVLKIVDTDTDTDAEAVVAFAVWGLPCQPQQQQQQRNPHAEPEPDPAPAPELDSYPASSDADLCRLFFGGMQKMHEEIMRGKPHYYLNMLGTHPAYHGRGLASRLLRWGLERADAEGVETYLSASRAGRPLYEKYGFRVVEVREVAAGYVQWYMVREPGGSQVGGS</sequence>
<dbReference type="OrthoDB" id="2744543at2759"/>
<dbReference type="PANTHER" id="PTHR42791:SF17">
    <property type="entry name" value="ACETYLTRANSFERASE, GNAT FAMILY FAMILY (AFU_ORTHOLOGUE AFUA_8G05690)"/>
    <property type="match status" value="1"/>
</dbReference>
<dbReference type="Pfam" id="PF00583">
    <property type="entry name" value="Acetyltransf_1"/>
    <property type="match status" value="1"/>
</dbReference>
<dbReference type="SUPFAM" id="SSF55729">
    <property type="entry name" value="Acyl-CoA N-acyltransferases (Nat)"/>
    <property type="match status" value="1"/>
</dbReference>
<dbReference type="Proteomes" id="UP000006701">
    <property type="component" value="Unassembled WGS sequence"/>
</dbReference>
<name>A1C4A9_ASPCL</name>
<dbReference type="CDD" id="cd04301">
    <property type="entry name" value="NAT_SF"/>
    <property type="match status" value="1"/>
</dbReference>
<dbReference type="GO" id="GO:0016747">
    <property type="term" value="F:acyltransferase activity, transferring groups other than amino-acyl groups"/>
    <property type="evidence" value="ECO:0007669"/>
    <property type="project" value="InterPro"/>
</dbReference>
<evidence type="ECO:0000313" key="4">
    <source>
        <dbReference type="Proteomes" id="UP000006701"/>
    </source>
</evidence>
<feature type="domain" description="N-acetyltransferase" evidence="2">
    <location>
        <begin position="60"/>
        <end position="215"/>
    </location>
</feature>
<feature type="region of interest" description="Disordered" evidence="1">
    <location>
        <begin position="85"/>
        <end position="111"/>
    </location>
</feature>
<dbReference type="InterPro" id="IPR000182">
    <property type="entry name" value="GNAT_dom"/>
</dbReference>
<dbReference type="HOGENOM" id="CLU_060131_6_4_1"/>
<accession>A1C4A9</accession>